<feature type="compositionally biased region" description="Polar residues" evidence="3">
    <location>
        <begin position="266"/>
        <end position="286"/>
    </location>
</feature>
<evidence type="ECO:0000259" key="4">
    <source>
        <dbReference type="PROSITE" id="PS50158"/>
    </source>
</evidence>
<name>A0A2N5S4E5_9BASI</name>
<proteinExistence type="predicted"/>
<dbReference type="Gene3D" id="4.10.60.10">
    <property type="entry name" value="Zinc finger, CCHC-type"/>
    <property type="match status" value="1"/>
</dbReference>
<keyword evidence="2" id="KW-0479">Metal-binding</keyword>
<reference evidence="5 6" key="1">
    <citation type="submission" date="2017-11" db="EMBL/GenBank/DDBJ databases">
        <title>De novo assembly and phasing of dikaryotic genomes from two isolates of Puccinia coronata f. sp. avenae, the causal agent of oat crown rust.</title>
        <authorList>
            <person name="Miller M.E."/>
            <person name="Zhang Y."/>
            <person name="Omidvar V."/>
            <person name="Sperschneider J."/>
            <person name="Schwessinger B."/>
            <person name="Raley C."/>
            <person name="Palmer J.M."/>
            <person name="Garnica D."/>
            <person name="Upadhyaya N."/>
            <person name="Rathjen J."/>
            <person name="Taylor J.M."/>
            <person name="Park R.F."/>
            <person name="Dodds P.N."/>
            <person name="Hirsch C.D."/>
            <person name="Kianian S.F."/>
            <person name="Figueroa M."/>
        </authorList>
    </citation>
    <scope>NUCLEOTIDE SEQUENCE [LARGE SCALE GENOMIC DNA]</scope>
    <source>
        <strain evidence="5">12NC29</strain>
    </source>
</reference>
<evidence type="ECO:0000256" key="1">
    <source>
        <dbReference type="ARBA" id="ARBA00022664"/>
    </source>
</evidence>
<feature type="region of interest" description="Disordered" evidence="3">
    <location>
        <begin position="263"/>
        <end position="317"/>
    </location>
</feature>
<dbReference type="AlphaFoldDB" id="A0A2N5S4E5"/>
<protein>
    <recommendedName>
        <fullName evidence="4">CCHC-type domain-containing protein</fullName>
    </recommendedName>
</protein>
<dbReference type="SMART" id="SM00343">
    <property type="entry name" value="ZnF_C2HC"/>
    <property type="match status" value="1"/>
</dbReference>
<dbReference type="Proteomes" id="UP000235388">
    <property type="component" value="Unassembled WGS sequence"/>
</dbReference>
<keyword evidence="1" id="KW-0507">mRNA processing</keyword>
<keyword evidence="6" id="KW-1185">Reference proteome</keyword>
<dbReference type="GO" id="GO:0003676">
    <property type="term" value="F:nucleic acid binding"/>
    <property type="evidence" value="ECO:0007669"/>
    <property type="project" value="InterPro"/>
</dbReference>
<evidence type="ECO:0000256" key="2">
    <source>
        <dbReference type="PROSITE-ProRule" id="PRU00047"/>
    </source>
</evidence>
<dbReference type="InterPro" id="IPR001878">
    <property type="entry name" value="Znf_CCHC"/>
</dbReference>
<dbReference type="PROSITE" id="PS50158">
    <property type="entry name" value="ZF_CCHC"/>
    <property type="match status" value="1"/>
</dbReference>
<sequence>MAAQLEQINLRYRTTLRNSTKTRHQVKQVGRRINGLEGQMRNVLDAMTAISASVDCLNNCAPETTRQGTPFSTSAKPELRRRHPEFNGENFTAWQRQLNTTLEFVFHKDDFLNKNGWVLLNPNHKPSVTILLRSSINKILSTTVVGGKSPREIFKLIRDRCKRCDRQHKLNIINRLGDFLTAERQPSNALFLQRFQEFFVEIQQKHINVNELLGLILQSIVKPPALVDENAFRNNLAHRLNNLPETPSFNRVCQEITQVEGELMPGSSSTNPILVNHAQPMSNPSANRGRRPNQPASRPAATPFNGTPPTPAQMAEKGSNCNYCGRSGHWASNCRTLIRDVNSGKIKQPQTSNSAPATRTNPVNVRVCAIDTTANPSDTVLIDSGASACVSGDSPFFTLETRLTQPIPVLLASRKSSMCLTGIGSLRIPTPSGTIRIKRVYHHPSILYVILSLCQLSVLYSTKSGVYR</sequence>
<dbReference type="SUPFAM" id="SSF57756">
    <property type="entry name" value="Retrovirus zinc finger-like domains"/>
    <property type="match status" value="1"/>
</dbReference>
<dbReference type="EMBL" id="PGCJ01001181">
    <property type="protein sequence ID" value="PLW08123.1"/>
    <property type="molecule type" value="Genomic_DNA"/>
</dbReference>
<dbReference type="GO" id="GO:0006397">
    <property type="term" value="P:mRNA processing"/>
    <property type="evidence" value="ECO:0007669"/>
    <property type="project" value="UniProtKB-KW"/>
</dbReference>
<accession>A0A2N5S4E5</accession>
<gene>
    <name evidence="5" type="ORF">PCANC_27638</name>
</gene>
<feature type="domain" description="CCHC-type" evidence="4">
    <location>
        <begin position="321"/>
        <end position="335"/>
    </location>
</feature>
<evidence type="ECO:0000313" key="5">
    <source>
        <dbReference type="EMBL" id="PLW08123.1"/>
    </source>
</evidence>
<organism evidence="5 6">
    <name type="scientific">Puccinia coronata f. sp. avenae</name>
    <dbReference type="NCBI Taxonomy" id="200324"/>
    <lineage>
        <taxon>Eukaryota</taxon>
        <taxon>Fungi</taxon>
        <taxon>Dikarya</taxon>
        <taxon>Basidiomycota</taxon>
        <taxon>Pucciniomycotina</taxon>
        <taxon>Pucciniomycetes</taxon>
        <taxon>Pucciniales</taxon>
        <taxon>Pucciniaceae</taxon>
        <taxon>Puccinia</taxon>
    </lineage>
</organism>
<keyword evidence="2" id="KW-0863">Zinc-finger</keyword>
<keyword evidence="2" id="KW-0862">Zinc</keyword>
<dbReference type="InterPro" id="IPR036875">
    <property type="entry name" value="Znf_CCHC_sf"/>
</dbReference>
<evidence type="ECO:0000256" key="3">
    <source>
        <dbReference type="SAM" id="MobiDB-lite"/>
    </source>
</evidence>
<dbReference type="GO" id="GO:0008270">
    <property type="term" value="F:zinc ion binding"/>
    <property type="evidence" value="ECO:0007669"/>
    <property type="project" value="UniProtKB-KW"/>
</dbReference>
<evidence type="ECO:0000313" key="6">
    <source>
        <dbReference type="Proteomes" id="UP000235388"/>
    </source>
</evidence>
<dbReference type="OrthoDB" id="2506627at2759"/>
<comment type="caution">
    <text evidence="5">The sequence shown here is derived from an EMBL/GenBank/DDBJ whole genome shotgun (WGS) entry which is preliminary data.</text>
</comment>